<feature type="compositionally biased region" description="Basic and acidic residues" evidence="2">
    <location>
        <begin position="154"/>
        <end position="163"/>
    </location>
</feature>
<dbReference type="InterPro" id="IPR003782">
    <property type="entry name" value="SCO1/SenC"/>
</dbReference>
<evidence type="ECO:0000256" key="1">
    <source>
        <dbReference type="ARBA" id="ARBA00010996"/>
    </source>
</evidence>
<name>A0ABV8A5C1_9DEIO</name>
<dbReference type="InterPro" id="IPR036249">
    <property type="entry name" value="Thioredoxin-like_sf"/>
</dbReference>
<dbReference type="PANTHER" id="PTHR12151:SF25">
    <property type="entry name" value="LINALOOL DEHYDRATASE_ISOMERASE DOMAIN-CONTAINING PROTEIN"/>
    <property type="match status" value="1"/>
</dbReference>
<dbReference type="RefSeq" id="WP_380075790.1">
    <property type="nucleotide sequence ID" value="NZ_JBHRZF010000025.1"/>
</dbReference>
<comment type="caution">
    <text evidence="3">The sequence shown here is derived from an EMBL/GenBank/DDBJ whole genome shotgun (WGS) entry which is preliminary data.</text>
</comment>
<evidence type="ECO:0000313" key="3">
    <source>
        <dbReference type="EMBL" id="MFC3859628.1"/>
    </source>
</evidence>
<dbReference type="EMBL" id="JBHRZF010000025">
    <property type="protein sequence ID" value="MFC3859628.1"/>
    <property type="molecule type" value="Genomic_DNA"/>
</dbReference>
<dbReference type="Gene3D" id="3.40.30.10">
    <property type="entry name" value="Glutaredoxin"/>
    <property type="match status" value="1"/>
</dbReference>
<gene>
    <name evidence="3" type="ORF">ACFOPQ_02465</name>
</gene>
<comment type="similarity">
    <text evidence="1">Belongs to the SCO1/2 family.</text>
</comment>
<keyword evidence="4" id="KW-1185">Reference proteome</keyword>
<accession>A0ABV8A5C1</accession>
<dbReference type="SUPFAM" id="SSF52833">
    <property type="entry name" value="Thioredoxin-like"/>
    <property type="match status" value="1"/>
</dbReference>
<evidence type="ECO:0000256" key="2">
    <source>
        <dbReference type="SAM" id="MobiDB-lite"/>
    </source>
</evidence>
<organism evidence="3 4">
    <name type="scientific">Deinococcus antarcticus</name>
    <dbReference type="NCBI Taxonomy" id="1298767"/>
    <lineage>
        <taxon>Bacteria</taxon>
        <taxon>Thermotogati</taxon>
        <taxon>Deinococcota</taxon>
        <taxon>Deinococci</taxon>
        <taxon>Deinococcales</taxon>
        <taxon>Deinococcaceae</taxon>
        <taxon>Deinococcus</taxon>
    </lineage>
</organism>
<evidence type="ECO:0000313" key="4">
    <source>
        <dbReference type="Proteomes" id="UP001595748"/>
    </source>
</evidence>
<dbReference type="PANTHER" id="PTHR12151">
    <property type="entry name" value="ELECTRON TRANSPORT PROTIN SCO1/SENC FAMILY MEMBER"/>
    <property type="match status" value="1"/>
</dbReference>
<dbReference type="Proteomes" id="UP001595748">
    <property type="component" value="Unassembled WGS sequence"/>
</dbReference>
<dbReference type="Pfam" id="PF02630">
    <property type="entry name" value="SCO1-SenC"/>
    <property type="match status" value="1"/>
</dbReference>
<protein>
    <submittedName>
        <fullName evidence="3">SCO family protein</fullName>
    </submittedName>
</protein>
<feature type="region of interest" description="Disordered" evidence="2">
    <location>
        <begin position="154"/>
        <end position="174"/>
    </location>
</feature>
<proteinExistence type="inferred from homology"/>
<sequence>MKWLTAVLLAIAAVLAGLLIYRSVVPPALSGGTAIDTPVALPDLKLVNDQGKDTTLAASDGRMRLIFYGFVHCPDVCPTTLASLKNTYAGLTPEQQGKVRVQFISVDPVVDTPNLVRQYLDRFDPQFTGLTGSVENINAAAKTMFVGIVNNRPSDHMGTDHSAHTAPEPATANAGNTGLGASEAAIIHGDQVSVITPDGKFVRVYNNTEALDGTLKHDLPELIREFGS</sequence>
<reference evidence="4" key="1">
    <citation type="journal article" date="2019" name="Int. J. Syst. Evol. Microbiol.">
        <title>The Global Catalogue of Microorganisms (GCM) 10K type strain sequencing project: providing services to taxonomists for standard genome sequencing and annotation.</title>
        <authorList>
            <consortium name="The Broad Institute Genomics Platform"/>
            <consortium name="The Broad Institute Genome Sequencing Center for Infectious Disease"/>
            <person name="Wu L."/>
            <person name="Ma J."/>
        </authorList>
    </citation>
    <scope>NUCLEOTIDE SEQUENCE [LARGE SCALE GENOMIC DNA]</scope>
    <source>
        <strain evidence="4">CCTCC AB 2013263</strain>
    </source>
</reference>
<dbReference type="CDD" id="cd02968">
    <property type="entry name" value="SCO"/>
    <property type="match status" value="1"/>
</dbReference>